<evidence type="ECO:0000313" key="1">
    <source>
        <dbReference type="EMBL" id="MBK5897841.1"/>
    </source>
</evidence>
<sequence>MNKKDKKEFIEEVASRIRSLDYIKIEDIPEIDLYMDQVIKFMDDHFASLKRYDGDKMLTKAMINNYTKNKLLPSPDKKKYGTDHMLLLIFIYYFKNVLSIKDINSILTPLTENFFSKQDEDVSLSDIYDEVFEVCKGATTDISRSVLKTFDRAKDSFEDEEDEEKRRYLTNFAFIASLCFDVHVKKTIVENMIDRGLLDFKDGANNGSKKDRR</sequence>
<protein>
    <submittedName>
        <fullName evidence="1">DUF1836 domain-containing protein</fullName>
    </submittedName>
</protein>
<accession>A0ABS1J115</accession>
<comment type="caution">
    <text evidence="1">The sequence shown here is derived from an EMBL/GenBank/DDBJ whole genome shotgun (WGS) entry which is preliminary data.</text>
</comment>
<organism evidence="1 2">
    <name type="scientific">Catonella massiliensis</name>
    <dbReference type="NCBI Taxonomy" id="2799636"/>
    <lineage>
        <taxon>Bacteria</taxon>
        <taxon>Bacillati</taxon>
        <taxon>Bacillota</taxon>
        <taxon>Clostridia</taxon>
        <taxon>Lachnospirales</taxon>
        <taxon>Lachnospiraceae</taxon>
        <taxon>Catonella</taxon>
    </lineage>
</organism>
<dbReference type="Proteomes" id="UP000604730">
    <property type="component" value="Unassembled WGS sequence"/>
</dbReference>
<evidence type="ECO:0000313" key="2">
    <source>
        <dbReference type="Proteomes" id="UP000604730"/>
    </source>
</evidence>
<gene>
    <name evidence="1" type="ORF">JJN12_08640</name>
</gene>
<dbReference type="PANTHER" id="PTHR40056:SF1">
    <property type="entry name" value="DUF1836 DOMAIN-CONTAINING PROTEIN"/>
    <property type="match status" value="1"/>
</dbReference>
<name>A0ABS1J115_9FIRM</name>
<dbReference type="EMBL" id="JAEPRJ010000001">
    <property type="protein sequence ID" value="MBK5897841.1"/>
    <property type="molecule type" value="Genomic_DNA"/>
</dbReference>
<dbReference type="Pfam" id="PF08876">
    <property type="entry name" value="DUF1836"/>
    <property type="match status" value="1"/>
</dbReference>
<dbReference type="InterPro" id="IPR014975">
    <property type="entry name" value="DUF1836"/>
</dbReference>
<dbReference type="PANTHER" id="PTHR40056">
    <property type="entry name" value="HYPOTHETICAL CYTOSOLIC PROTEIN"/>
    <property type="match status" value="1"/>
</dbReference>
<keyword evidence="2" id="KW-1185">Reference proteome</keyword>
<dbReference type="RefSeq" id="WP_208429301.1">
    <property type="nucleotide sequence ID" value="NZ_JAEPRJ010000001.1"/>
</dbReference>
<reference evidence="1 2" key="1">
    <citation type="submission" date="2021-01" db="EMBL/GenBank/DDBJ databases">
        <title>Isolation and description of Catonella massiliensis sp. nov., a novel Catonella species, isolated from a stable periodontitis subject.</title>
        <authorList>
            <person name="Antezack A."/>
            <person name="Boxberger M."/>
            <person name="La Scola B."/>
            <person name="Monnet-Corti V."/>
        </authorList>
    </citation>
    <scope>NUCLEOTIDE SEQUENCE [LARGE SCALE GENOMIC DNA]</scope>
    <source>
        <strain evidence="1 2">Marseille-Q4567</strain>
    </source>
</reference>
<proteinExistence type="predicted"/>